<proteinExistence type="predicted"/>
<dbReference type="PROSITE" id="PS01187">
    <property type="entry name" value="EGF_CA"/>
    <property type="match status" value="1"/>
</dbReference>
<dbReference type="InterPro" id="IPR018097">
    <property type="entry name" value="EGF_Ca-bd_CS"/>
</dbReference>
<feature type="domain" description="NOTCH1 EGF-like calcium-binding" evidence="7">
    <location>
        <begin position="332"/>
        <end position="358"/>
    </location>
</feature>
<feature type="compositionally biased region" description="Basic residues" evidence="4">
    <location>
        <begin position="568"/>
        <end position="580"/>
    </location>
</feature>
<keyword evidence="5" id="KW-0812">Transmembrane</keyword>
<dbReference type="Pfam" id="PF07645">
    <property type="entry name" value="EGF_CA"/>
    <property type="match status" value="1"/>
</dbReference>
<dbReference type="InParanoid" id="A0A804R0M9"/>
<dbReference type="Gene3D" id="3.30.200.20">
    <property type="entry name" value="Phosphorylase Kinase, domain 1"/>
    <property type="match status" value="1"/>
</dbReference>
<evidence type="ECO:0000313" key="10">
    <source>
        <dbReference type="Proteomes" id="UP000007305"/>
    </source>
</evidence>
<feature type="compositionally biased region" description="Basic and acidic residues" evidence="4">
    <location>
        <begin position="700"/>
        <end position="711"/>
    </location>
</feature>
<dbReference type="Gramene" id="Zm00001eb375440_T001">
    <property type="protein sequence ID" value="Zm00001eb375440_P001"/>
    <property type="gene ID" value="Zm00001eb375440"/>
</dbReference>
<feature type="chain" id="PRO_5032489464" description="Wall-associated receptor kinase 2" evidence="6">
    <location>
        <begin position="39"/>
        <end position="711"/>
    </location>
</feature>
<evidence type="ECO:0000256" key="3">
    <source>
        <dbReference type="ARBA" id="ARBA00023157"/>
    </source>
</evidence>
<dbReference type="FunCoup" id="A0A804R0M9">
    <property type="interactions" value="4"/>
</dbReference>
<comment type="subcellular location">
    <subcellularLocation>
        <location evidence="1">Membrane</location>
        <topology evidence="1">Single-pass membrane protein</topology>
    </subcellularLocation>
</comment>
<evidence type="ECO:0008006" key="11">
    <source>
        <dbReference type="Google" id="ProtNLM"/>
    </source>
</evidence>
<dbReference type="EnsemblPlants" id="Zm00001eb375440_T001">
    <property type="protein sequence ID" value="Zm00001eb375440_P001"/>
    <property type="gene ID" value="Zm00001eb375440"/>
</dbReference>
<feature type="domain" description="Wall-associated receptor kinase galacturonan-binding" evidence="8">
    <location>
        <begin position="51"/>
        <end position="86"/>
    </location>
</feature>
<feature type="compositionally biased region" description="Basic and acidic residues" evidence="4">
    <location>
        <begin position="648"/>
        <end position="660"/>
    </location>
</feature>
<evidence type="ECO:0000256" key="6">
    <source>
        <dbReference type="SAM" id="SignalP"/>
    </source>
</evidence>
<keyword evidence="3" id="KW-1015">Disulfide bond</keyword>
<evidence type="ECO:0000256" key="2">
    <source>
        <dbReference type="ARBA" id="ARBA00022729"/>
    </source>
</evidence>
<dbReference type="InterPro" id="IPR011009">
    <property type="entry name" value="Kinase-like_dom_sf"/>
</dbReference>
<feature type="compositionally biased region" description="Gly residues" evidence="4">
    <location>
        <begin position="586"/>
        <end position="595"/>
    </location>
</feature>
<keyword evidence="5" id="KW-1133">Transmembrane helix</keyword>
<dbReference type="Gene3D" id="2.10.25.10">
    <property type="entry name" value="Laminin"/>
    <property type="match status" value="1"/>
</dbReference>
<organism evidence="9 10">
    <name type="scientific">Zea mays</name>
    <name type="common">Maize</name>
    <dbReference type="NCBI Taxonomy" id="4577"/>
    <lineage>
        <taxon>Eukaryota</taxon>
        <taxon>Viridiplantae</taxon>
        <taxon>Streptophyta</taxon>
        <taxon>Embryophyta</taxon>
        <taxon>Tracheophyta</taxon>
        <taxon>Spermatophyta</taxon>
        <taxon>Magnoliopsida</taxon>
        <taxon>Liliopsida</taxon>
        <taxon>Poales</taxon>
        <taxon>Poaceae</taxon>
        <taxon>PACMAD clade</taxon>
        <taxon>Panicoideae</taxon>
        <taxon>Andropogonodae</taxon>
        <taxon>Andropogoneae</taxon>
        <taxon>Tripsacinae</taxon>
        <taxon>Zea</taxon>
    </lineage>
</organism>
<reference evidence="9" key="2">
    <citation type="submission" date="2019-07" db="EMBL/GenBank/DDBJ databases">
        <authorList>
            <person name="Seetharam A."/>
            <person name="Woodhouse M."/>
            <person name="Cannon E."/>
        </authorList>
    </citation>
    <scope>NUCLEOTIDE SEQUENCE [LARGE SCALE GENOMIC DNA]</scope>
    <source>
        <strain evidence="9">cv. B73</strain>
    </source>
</reference>
<protein>
    <recommendedName>
        <fullName evidence="11">Wall-associated receptor kinase 2</fullName>
    </recommendedName>
</protein>
<sequence>MHGTQKRVRRSSKSLPKVKMLLFFLSLALPLQPMVVRAAPSSSSSSPRHDCPSKCGDVSIEYPFGIGPGCAMEKGFELHCNESQSQDGRRSSTAYFSDGDLPVLADILLLHGQVRVMSSVASMCPNNRSTTYLLNLSGTPFTLAEKENMFTVIGVDAIGLMAGSRQSAIYVIGCLTQSAAPETLTPAAQDGCTGVGCCQVALSSKLSYHDISVKEGDTSDDKNSTTSATIDDDDDTRQRCRYAMVVEAGRFKFHAAYLNSTTFWDERDGHVPTILNWAVGNTTCDVARQDAASYACRSSDSVCVGSATGLGYLCNCSQGYRGNPYLVDGCQDIDECGRTPSPCPAGPCINTRGGFYCRRRGLSQSATAMLSIGISVGVVIVAIAVTCSYLIRERKKLADIKQRYFRQHGGLLLLEQIGSSAGAGQAFTIFTEAELMEATGRFGDENVLGRGGHGTVYRGALKDGTVVAIKRCVSTTTDERRRPEGVRQGDAHPVPGQPQEHRQAPGVLPRGGGAHAGLRVRSQRHAVPFHPRWPLRRPALHSAEDRPPVRAGVGLPALVRVAADPPRRRQVLQHTPRRPVRREGVGLRGLGGGAGRRSPVRDSGAGDLRLPGPRVHADVPAHGQERRVQLRRRAPGAGHRQDGAQPRRAREREEPLRELPVRAQGGEAHGRGRRPRQGRGQRRWGAGGSRGPREAVPGDGWREPAGDEGRR</sequence>
<reference evidence="9" key="3">
    <citation type="submission" date="2021-05" db="UniProtKB">
        <authorList>
            <consortium name="EnsemblPlants"/>
        </authorList>
    </citation>
    <scope>IDENTIFICATION</scope>
    <source>
        <strain evidence="9">cv. B73</strain>
    </source>
</reference>
<dbReference type="CDD" id="cd00054">
    <property type="entry name" value="EGF_CA"/>
    <property type="match status" value="1"/>
</dbReference>
<dbReference type="PANTHER" id="PTHR33491">
    <property type="entry name" value="OSJNBA0016N04.9 PROTEIN"/>
    <property type="match status" value="1"/>
</dbReference>
<reference evidence="10" key="1">
    <citation type="journal article" date="2009" name="Science">
        <title>The B73 maize genome: complexity, diversity, and dynamics.</title>
        <authorList>
            <person name="Schnable P.S."/>
            <person name="Ware D."/>
            <person name="Fulton R.S."/>
            <person name="Stein J.C."/>
            <person name="Wei F."/>
            <person name="Pasternak S."/>
            <person name="Liang C."/>
            <person name="Zhang J."/>
            <person name="Fulton L."/>
            <person name="Graves T.A."/>
            <person name="Minx P."/>
            <person name="Reily A.D."/>
            <person name="Courtney L."/>
            <person name="Kruchowski S.S."/>
            <person name="Tomlinson C."/>
            <person name="Strong C."/>
            <person name="Delehaunty K."/>
            <person name="Fronick C."/>
            <person name="Courtney B."/>
            <person name="Rock S.M."/>
            <person name="Belter E."/>
            <person name="Du F."/>
            <person name="Kim K."/>
            <person name="Abbott R.M."/>
            <person name="Cotton M."/>
            <person name="Levy A."/>
            <person name="Marchetto P."/>
            <person name="Ochoa K."/>
            <person name="Jackson S.M."/>
            <person name="Gillam B."/>
            <person name="Chen W."/>
            <person name="Yan L."/>
            <person name="Higginbotham J."/>
            <person name="Cardenas M."/>
            <person name="Waligorski J."/>
            <person name="Applebaum E."/>
            <person name="Phelps L."/>
            <person name="Falcone J."/>
            <person name="Kanchi K."/>
            <person name="Thane T."/>
            <person name="Scimone A."/>
            <person name="Thane N."/>
            <person name="Henke J."/>
            <person name="Wang T."/>
            <person name="Ruppert J."/>
            <person name="Shah N."/>
            <person name="Rotter K."/>
            <person name="Hodges J."/>
            <person name="Ingenthron E."/>
            <person name="Cordes M."/>
            <person name="Kohlberg S."/>
            <person name="Sgro J."/>
            <person name="Delgado B."/>
            <person name="Mead K."/>
            <person name="Chinwalla A."/>
            <person name="Leonard S."/>
            <person name="Crouse K."/>
            <person name="Collura K."/>
            <person name="Kudrna D."/>
            <person name="Currie J."/>
            <person name="He R."/>
            <person name="Angelova A."/>
            <person name="Rajasekar S."/>
            <person name="Mueller T."/>
            <person name="Lomeli R."/>
            <person name="Scara G."/>
            <person name="Ko A."/>
            <person name="Delaney K."/>
            <person name="Wissotski M."/>
            <person name="Lopez G."/>
            <person name="Campos D."/>
            <person name="Braidotti M."/>
            <person name="Ashley E."/>
            <person name="Golser W."/>
            <person name="Kim H."/>
            <person name="Lee S."/>
            <person name="Lin J."/>
            <person name="Dujmic Z."/>
            <person name="Kim W."/>
            <person name="Talag J."/>
            <person name="Zuccolo A."/>
            <person name="Fan C."/>
            <person name="Sebastian A."/>
            <person name="Kramer M."/>
            <person name="Spiegel L."/>
            <person name="Nascimento L."/>
            <person name="Zutavern T."/>
            <person name="Miller B."/>
            <person name="Ambroise C."/>
            <person name="Muller S."/>
            <person name="Spooner W."/>
            <person name="Narechania A."/>
            <person name="Ren L."/>
            <person name="Wei S."/>
            <person name="Kumari S."/>
            <person name="Faga B."/>
            <person name="Levy M.J."/>
            <person name="McMahan L."/>
            <person name="Van Buren P."/>
            <person name="Vaughn M.W."/>
            <person name="Ying K."/>
            <person name="Yeh C.-T."/>
            <person name="Emrich S.J."/>
            <person name="Jia Y."/>
            <person name="Kalyanaraman A."/>
            <person name="Hsia A.-P."/>
            <person name="Barbazuk W.B."/>
            <person name="Baucom R.S."/>
            <person name="Brutnell T.P."/>
            <person name="Carpita N.C."/>
            <person name="Chaparro C."/>
            <person name="Chia J.-M."/>
            <person name="Deragon J.-M."/>
            <person name="Estill J.C."/>
            <person name="Fu Y."/>
            <person name="Jeddeloh J.A."/>
            <person name="Han Y."/>
            <person name="Lee H."/>
            <person name="Li P."/>
            <person name="Lisch D.R."/>
            <person name="Liu S."/>
            <person name="Liu Z."/>
            <person name="Nagel D.H."/>
            <person name="McCann M.C."/>
            <person name="SanMiguel P."/>
            <person name="Myers A.M."/>
            <person name="Nettleton D."/>
            <person name="Nguyen J."/>
            <person name="Penning B.W."/>
            <person name="Ponnala L."/>
            <person name="Schneider K.L."/>
            <person name="Schwartz D.C."/>
            <person name="Sharma A."/>
            <person name="Soderlund C."/>
            <person name="Springer N.M."/>
            <person name="Sun Q."/>
            <person name="Wang H."/>
            <person name="Waterman M."/>
            <person name="Westerman R."/>
            <person name="Wolfgruber T.K."/>
            <person name="Yang L."/>
            <person name="Yu Y."/>
            <person name="Zhang L."/>
            <person name="Zhou S."/>
            <person name="Zhu Q."/>
            <person name="Bennetzen J.L."/>
            <person name="Dawe R.K."/>
            <person name="Jiang J."/>
            <person name="Jiang N."/>
            <person name="Presting G.G."/>
            <person name="Wessler S.R."/>
            <person name="Aluru S."/>
            <person name="Martienssen R.A."/>
            <person name="Clifton S.W."/>
            <person name="McCombie W.R."/>
            <person name="Wing R.A."/>
            <person name="Wilson R.K."/>
        </authorList>
    </citation>
    <scope>NUCLEOTIDE SEQUENCE [LARGE SCALE GENOMIC DNA]</scope>
    <source>
        <strain evidence="10">cv. B73</strain>
    </source>
</reference>
<dbReference type="Pfam" id="PF13947">
    <property type="entry name" value="GUB_WAK_bind"/>
    <property type="match status" value="1"/>
</dbReference>
<evidence type="ECO:0000256" key="4">
    <source>
        <dbReference type="SAM" id="MobiDB-lite"/>
    </source>
</evidence>
<dbReference type="InterPro" id="IPR049883">
    <property type="entry name" value="NOTCH1_EGF-like"/>
</dbReference>
<feature type="transmembrane region" description="Helical" evidence="5">
    <location>
        <begin position="368"/>
        <end position="391"/>
    </location>
</feature>
<evidence type="ECO:0000259" key="7">
    <source>
        <dbReference type="Pfam" id="PF07645"/>
    </source>
</evidence>
<feature type="compositionally biased region" description="Basic residues" evidence="4">
    <location>
        <begin position="671"/>
        <end position="682"/>
    </location>
</feature>
<dbReference type="SUPFAM" id="SSF56112">
    <property type="entry name" value="Protein kinase-like (PK-like)"/>
    <property type="match status" value="1"/>
</dbReference>
<keyword evidence="10" id="KW-1185">Reference proteome</keyword>
<keyword evidence="5" id="KW-0472">Membrane</keyword>
<dbReference type="InterPro" id="IPR025287">
    <property type="entry name" value="WAK_GUB"/>
</dbReference>
<dbReference type="GO" id="GO:0030247">
    <property type="term" value="F:polysaccharide binding"/>
    <property type="evidence" value="ECO:0007669"/>
    <property type="project" value="InterPro"/>
</dbReference>
<evidence type="ECO:0000259" key="8">
    <source>
        <dbReference type="Pfam" id="PF13947"/>
    </source>
</evidence>
<dbReference type="AlphaFoldDB" id="A0A804R0M9"/>
<keyword evidence="2 6" id="KW-0732">Signal</keyword>
<dbReference type="GO" id="GO:0016020">
    <property type="term" value="C:membrane"/>
    <property type="evidence" value="ECO:0007669"/>
    <property type="project" value="UniProtKB-SubCell"/>
</dbReference>
<feature type="region of interest" description="Disordered" evidence="4">
    <location>
        <begin position="566"/>
        <end position="711"/>
    </location>
</feature>
<feature type="compositionally biased region" description="Basic and acidic residues" evidence="4">
    <location>
        <begin position="615"/>
        <end position="628"/>
    </location>
</feature>
<evidence type="ECO:0000313" key="9">
    <source>
        <dbReference type="EnsemblPlants" id="Zm00001eb375440_P001"/>
    </source>
</evidence>
<accession>A0A804R0M9</accession>
<evidence type="ECO:0000256" key="5">
    <source>
        <dbReference type="SAM" id="Phobius"/>
    </source>
</evidence>
<dbReference type="GO" id="GO:0005509">
    <property type="term" value="F:calcium ion binding"/>
    <property type="evidence" value="ECO:0007669"/>
    <property type="project" value="InterPro"/>
</dbReference>
<feature type="compositionally biased region" description="Basic and acidic residues" evidence="4">
    <location>
        <begin position="477"/>
        <end position="490"/>
    </location>
</feature>
<dbReference type="Proteomes" id="UP000007305">
    <property type="component" value="Chromosome 9"/>
</dbReference>
<evidence type="ECO:0000256" key="1">
    <source>
        <dbReference type="ARBA" id="ARBA00004167"/>
    </source>
</evidence>
<feature type="region of interest" description="Disordered" evidence="4">
    <location>
        <begin position="474"/>
        <end position="515"/>
    </location>
</feature>
<feature type="signal peptide" evidence="6">
    <location>
        <begin position="1"/>
        <end position="38"/>
    </location>
</feature>
<name>A0A804R0M9_MAIZE</name>